<feature type="chain" id="PRO_5042239450" evidence="1">
    <location>
        <begin position="22"/>
        <end position="466"/>
    </location>
</feature>
<protein>
    <submittedName>
        <fullName evidence="3">S41 family peptidase</fullName>
    </submittedName>
</protein>
<evidence type="ECO:0000256" key="1">
    <source>
        <dbReference type="SAM" id="SignalP"/>
    </source>
</evidence>
<dbReference type="GO" id="GO:0006508">
    <property type="term" value="P:proteolysis"/>
    <property type="evidence" value="ECO:0007669"/>
    <property type="project" value="InterPro"/>
</dbReference>
<feature type="domain" description="Tail specific protease" evidence="2">
    <location>
        <begin position="251"/>
        <end position="445"/>
    </location>
</feature>
<organism evidence="3 4">
    <name type="scientific">Thalassomonas actiniarum</name>
    <dbReference type="NCBI Taxonomy" id="485447"/>
    <lineage>
        <taxon>Bacteria</taxon>
        <taxon>Pseudomonadati</taxon>
        <taxon>Pseudomonadota</taxon>
        <taxon>Gammaproteobacteria</taxon>
        <taxon>Alteromonadales</taxon>
        <taxon>Colwelliaceae</taxon>
        <taxon>Thalassomonas</taxon>
    </lineage>
</organism>
<dbReference type="InterPro" id="IPR005151">
    <property type="entry name" value="Tail-specific_protease"/>
</dbReference>
<dbReference type="SMART" id="SM00245">
    <property type="entry name" value="TSPc"/>
    <property type="match status" value="1"/>
</dbReference>
<proteinExistence type="predicted"/>
<dbReference type="PANTHER" id="PTHR11261">
    <property type="entry name" value="INTERPHOTORECEPTOR RETINOID-BINDING PROTEIN"/>
    <property type="match status" value="1"/>
</dbReference>
<dbReference type="PANTHER" id="PTHR11261:SF3">
    <property type="entry name" value="RETINOL-BINDING PROTEIN 3"/>
    <property type="match status" value="1"/>
</dbReference>
<reference evidence="3 4" key="2">
    <citation type="journal article" date="2022" name="Mar. Drugs">
        <title>Bioassay-Guided Fractionation Leads to the Detection of Cholic Acid Generated by the Rare Thalassomonas sp.</title>
        <authorList>
            <person name="Pheiffer F."/>
            <person name="Schneider Y.K."/>
            <person name="Hansen E.H."/>
            <person name="Andersen J.H."/>
            <person name="Isaksson J."/>
            <person name="Busche T."/>
            <person name="R C."/>
            <person name="Kalinowski J."/>
            <person name="Zyl L.V."/>
            <person name="Trindade M."/>
        </authorList>
    </citation>
    <scope>NUCLEOTIDE SEQUENCE [LARGE SCALE GENOMIC DNA]</scope>
    <source>
        <strain evidence="3 4">A5K-106</strain>
    </source>
</reference>
<evidence type="ECO:0000313" key="4">
    <source>
        <dbReference type="Proteomes" id="UP000032568"/>
    </source>
</evidence>
<keyword evidence="1" id="KW-0732">Signal</keyword>
<dbReference type="Pfam" id="PF03572">
    <property type="entry name" value="Peptidase_S41"/>
    <property type="match status" value="1"/>
</dbReference>
<evidence type="ECO:0000313" key="3">
    <source>
        <dbReference type="EMBL" id="WDE02512.1"/>
    </source>
</evidence>
<reference evidence="3 4" key="1">
    <citation type="journal article" date="2015" name="Genome Announc.">
        <title>Draft Genome Sequences of Marine Isolates of Thalassomonas viridans and Thalassomonas actiniarum.</title>
        <authorList>
            <person name="Olonade I."/>
            <person name="van Zyl L.J."/>
            <person name="Trindade M."/>
        </authorList>
    </citation>
    <scope>NUCLEOTIDE SEQUENCE [LARGE SCALE GENOMIC DNA]</scope>
    <source>
        <strain evidence="3 4">A5K-106</strain>
    </source>
</reference>
<dbReference type="InterPro" id="IPR029045">
    <property type="entry name" value="ClpP/crotonase-like_dom_sf"/>
</dbReference>
<dbReference type="GO" id="GO:0008236">
    <property type="term" value="F:serine-type peptidase activity"/>
    <property type="evidence" value="ECO:0007669"/>
    <property type="project" value="InterPro"/>
</dbReference>
<dbReference type="RefSeq" id="WP_044833089.1">
    <property type="nucleotide sequence ID" value="NZ_CP059736.1"/>
</dbReference>
<keyword evidence="4" id="KW-1185">Reference proteome</keyword>
<dbReference type="Proteomes" id="UP000032568">
    <property type="component" value="Chromosome pTact"/>
</dbReference>
<evidence type="ECO:0000259" key="2">
    <source>
        <dbReference type="SMART" id="SM00245"/>
    </source>
</evidence>
<dbReference type="CDD" id="cd07563">
    <property type="entry name" value="Peptidase_S41_IRBP"/>
    <property type="match status" value="1"/>
</dbReference>
<gene>
    <name evidence="3" type="ORF">SG35_029330</name>
</gene>
<sequence>MKFIKFTCFTSCLFLSLFSLANTTSKNVGQKVANHSIWQTQGYGYILEVKGDDITFYDITEKHCLINHLESGEYPSSNITVIEGGAELDWGAIHPVRLTPLKALPKLCRQALITSIYDKNYQFSAPLTFDVLWFTFAEHFAFSKEINWDWQAKYPLWKKKITAQMNEAQLAQVFEQLLTELGDAHAHLESKDGRILASHNIKWDDFKKNKIEMPFATQSEFSSHYEFHMGLNKKQAEIIASYFIGDVKPQRLNRSFLLGQLPREISYFSIDDMSEFTEEDTVLSDLETVDKVMKKILPTLHKSKGLIIDLRWNAGGYDVVSNRLLSYLIERPLYIGSKSTKLKNGFSQPRKIEIQPAESEQYQGPIVVLTSGLTMSAGEIFLIGLAARENVTIIGEASNGGFSDSLPKQLPNGWTFALSNERYLDFAGKNHEYSGYPVAQQHEYLNVQALKESRDYALESAIKLLQ</sequence>
<accession>A0AAE9YXR9</accession>
<dbReference type="Gene3D" id="3.30.750.44">
    <property type="match status" value="1"/>
</dbReference>
<name>A0AAE9YXR9_9GAMM</name>
<dbReference type="KEGG" id="tact:SG35_029330"/>
<feature type="signal peptide" evidence="1">
    <location>
        <begin position="1"/>
        <end position="21"/>
    </location>
</feature>
<dbReference type="EMBL" id="CP059736">
    <property type="protein sequence ID" value="WDE02512.1"/>
    <property type="molecule type" value="Genomic_DNA"/>
</dbReference>
<dbReference type="Gene3D" id="3.90.226.10">
    <property type="entry name" value="2-enoyl-CoA Hydratase, Chain A, domain 1"/>
    <property type="match status" value="1"/>
</dbReference>
<dbReference type="SUPFAM" id="SSF52096">
    <property type="entry name" value="ClpP/crotonase"/>
    <property type="match status" value="1"/>
</dbReference>
<dbReference type="AlphaFoldDB" id="A0AAE9YXR9"/>